<keyword evidence="2" id="KW-0472">Membrane</keyword>
<dbReference type="AlphaFoldDB" id="A0AAD5V3A9"/>
<keyword evidence="3" id="KW-0732">Signal</keyword>
<name>A0AAD5V3A9_9APHY</name>
<accession>A0AAD5V3A9</accession>
<feature type="transmembrane region" description="Helical" evidence="2">
    <location>
        <begin position="330"/>
        <end position="347"/>
    </location>
</feature>
<protein>
    <submittedName>
        <fullName evidence="4">Uncharacterized protein</fullName>
    </submittedName>
</protein>
<dbReference type="EMBL" id="JANAWD010000162">
    <property type="protein sequence ID" value="KAJ3485168.1"/>
    <property type="molecule type" value="Genomic_DNA"/>
</dbReference>
<reference evidence="4" key="1">
    <citation type="submission" date="2022-07" db="EMBL/GenBank/DDBJ databases">
        <title>Genome Sequence of Physisporinus lineatus.</title>
        <authorList>
            <person name="Buettner E."/>
        </authorList>
    </citation>
    <scope>NUCLEOTIDE SEQUENCE</scope>
    <source>
        <strain evidence="4">VT162</strain>
    </source>
</reference>
<feature type="region of interest" description="Disordered" evidence="1">
    <location>
        <begin position="224"/>
        <end position="245"/>
    </location>
</feature>
<evidence type="ECO:0000256" key="3">
    <source>
        <dbReference type="SAM" id="SignalP"/>
    </source>
</evidence>
<keyword evidence="2" id="KW-0812">Transmembrane</keyword>
<feature type="compositionally biased region" description="Low complexity" evidence="1">
    <location>
        <begin position="165"/>
        <end position="200"/>
    </location>
</feature>
<keyword evidence="5" id="KW-1185">Reference proteome</keyword>
<gene>
    <name evidence="4" type="ORF">NLI96_g5150</name>
</gene>
<proteinExistence type="predicted"/>
<keyword evidence="2" id="KW-1133">Transmembrane helix</keyword>
<feature type="region of interest" description="Disordered" evidence="1">
    <location>
        <begin position="165"/>
        <end position="205"/>
    </location>
</feature>
<evidence type="ECO:0000256" key="1">
    <source>
        <dbReference type="SAM" id="MobiDB-lite"/>
    </source>
</evidence>
<organism evidence="4 5">
    <name type="scientific">Meripilus lineatus</name>
    <dbReference type="NCBI Taxonomy" id="2056292"/>
    <lineage>
        <taxon>Eukaryota</taxon>
        <taxon>Fungi</taxon>
        <taxon>Dikarya</taxon>
        <taxon>Basidiomycota</taxon>
        <taxon>Agaricomycotina</taxon>
        <taxon>Agaricomycetes</taxon>
        <taxon>Polyporales</taxon>
        <taxon>Meripilaceae</taxon>
        <taxon>Meripilus</taxon>
    </lineage>
</organism>
<feature type="transmembrane region" description="Helical" evidence="2">
    <location>
        <begin position="305"/>
        <end position="324"/>
    </location>
</feature>
<comment type="caution">
    <text evidence="4">The sequence shown here is derived from an EMBL/GenBank/DDBJ whole genome shotgun (WGS) entry which is preliminary data.</text>
</comment>
<evidence type="ECO:0000256" key="2">
    <source>
        <dbReference type="SAM" id="Phobius"/>
    </source>
</evidence>
<feature type="chain" id="PRO_5042240737" evidence="3">
    <location>
        <begin position="27"/>
        <end position="582"/>
    </location>
</feature>
<feature type="transmembrane region" description="Helical" evidence="2">
    <location>
        <begin position="66"/>
        <end position="86"/>
    </location>
</feature>
<feature type="signal peptide" evidence="3">
    <location>
        <begin position="1"/>
        <end position="26"/>
    </location>
</feature>
<dbReference type="Gene3D" id="2.60.120.260">
    <property type="entry name" value="Galactose-binding domain-like"/>
    <property type="match status" value="1"/>
</dbReference>
<evidence type="ECO:0000313" key="5">
    <source>
        <dbReference type="Proteomes" id="UP001212997"/>
    </source>
</evidence>
<dbReference type="Proteomes" id="UP001212997">
    <property type="component" value="Unassembled WGS sequence"/>
</dbReference>
<sequence>MVALFSHPLVFCLSLGLFSCDRLATALRNVTVNNNSSDITYYGRWDPVTTHPDSYMNDYRYTSNPGTWATFTFTGVAIYYIAPLFAPLPFGSSPFISLDGSIPEKVTLLSSKDERYAVRWAKTGLNNSHHEVSVYSCPNVLSCQVNDYGVVVDGFIFTVQDEVSSEPMSSPSSSISLPPTSSPYARSSSSTSIESRPSPTDTAFTSISTLSPSVVQPSSSFLRSVTSTPLSTSSPPTLKSTFTPSISPITPAAPLSLSSSDSIRTSLVLSRTQHAEPTPTGPIGSPLSDAVEGEARLSPSQKGGIAGGSLTGGAAVVTFVIVAAANSGHLVYVIAPLAASLFGLVLFNCRKIYIVCNDPNLPELQTSNSGSHVDGHGGNQQLVWKVFSVGGHTKDFEVTVPITTGRSKVAGRPKIGFGTVYDDDYDKRIRPQFWQLAPARLLEDGKWEHVAEENDQSEEFVAENTTGRNQRIAMGVSECAEDQKGELFSPFLVIDSKNFEPHGKFKVKSDIYVHAFRTGGCRGSYEHANNGDCTEEDIKEGDYGDIVMKARKRDRLTPEGGYRVKDFNPVGITSFSSDINEH</sequence>
<feature type="compositionally biased region" description="Low complexity" evidence="1">
    <location>
        <begin position="226"/>
        <end position="245"/>
    </location>
</feature>
<evidence type="ECO:0000313" key="4">
    <source>
        <dbReference type="EMBL" id="KAJ3485168.1"/>
    </source>
</evidence>